<dbReference type="GO" id="GO:0005829">
    <property type="term" value="C:cytosol"/>
    <property type="evidence" value="ECO:0007669"/>
    <property type="project" value="TreeGrafter"/>
</dbReference>
<proteinExistence type="predicted"/>
<feature type="domain" description="Nucleoside phosphorylase" evidence="2">
    <location>
        <begin position="104"/>
        <end position="324"/>
    </location>
</feature>
<name>A0A2P6TWM1_CHLSO</name>
<dbReference type="CDD" id="cd17769">
    <property type="entry name" value="NP_TgUP-like"/>
    <property type="match status" value="1"/>
</dbReference>
<evidence type="ECO:0000313" key="3">
    <source>
        <dbReference type="EMBL" id="PRW58451.1"/>
    </source>
</evidence>
<evidence type="ECO:0000259" key="2">
    <source>
        <dbReference type="Pfam" id="PF01048"/>
    </source>
</evidence>
<reference evidence="3 4" key="1">
    <citation type="journal article" date="2018" name="Plant J.">
        <title>Genome sequences of Chlorella sorokiniana UTEX 1602 and Micractinium conductrix SAG 241.80: implications to maltose excretion by a green alga.</title>
        <authorList>
            <person name="Arriola M.B."/>
            <person name="Velmurugan N."/>
            <person name="Zhang Y."/>
            <person name="Plunkett M.H."/>
            <person name="Hondzo H."/>
            <person name="Barney B.M."/>
        </authorList>
    </citation>
    <scope>NUCLEOTIDE SEQUENCE [LARGE SCALE GENOMIC DNA]</scope>
    <source>
        <strain evidence="4">UTEX 1602</strain>
    </source>
</reference>
<sequence>MAAAGTLPSAHRRPLLQPPPRALRAVVPRSSSSRGRRRPIAAAASAGSGSAAAAAAAGAAVGASTVLHPRKTDIRDANFPMDAEGRTYHLGTKRGEVANRILSVGSEKRALVLAEYLQPPAPGRGLFMLESSRGFLTITGRYLGTPVSIVVTHMGLANADFVVRENRAVVDGEMAFIRLGTCGALRPPARLGSFIVADPGAILIRRDPDAFSPEGEACGLPPYRFSRPIPSDPLLSQALQQEAARRLGAENVCSGLNATADSFYSSQGRRTDWFDDRNEALLGELLQAYPQAITLEMETAMLLDLARCSRGSIRAAAGVIALADRQSNDFLAADRIEELERLTGQACLAALARTQLQDSWGPHNGSGPPVWAA</sequence>
<dbReference type="Pfam" id="PF01048">
    <property type="entry name" value="PNP_UDP_1"/>
    <property type="match status" value="1"/>
</dbReference>
<dbReference type="PANTHER" id="PTHR43691">
    <property type="entry name" value="URIDINE PHOSPHORYLASE"/>
    <property type="match status" value="1"/>
</dbReference>
<comment type="caution">
    <text evidence="3">The sequence shown here is derived from an EMBL/GenBank/DDBJ whole genome shotgun (WGS) entry which is preliminary data.</text>
</comment>
<organism evidence="3 4">
    <name type="scientific">Chlorella sorokiniana</name>
    <name type="common">Freshwater green alga</name>
    <dbReference type="NCBI Taxonomy" id="3076"/>
    <lineage>
        <taxon>Eukaryota</taxon>
        <taxon>Viridiplantae</taxon>
        <taxon>Chlorophyta</taxon>
        <taxon>core chlorophytes</taxon>
        <taxon>Trebouxiophyceae</taxon>
        <taxon>Chlorellales</taxon>
        <taxon>Chlorellaceae</taxon>
        <taxon>Chlorella clade</taxon>
        <taxon>Chlorella</taxon>
    </lineage>
</organism>
<keyword evidence="4" id="KW-1185">Reference proteome</keyword>
<dbReference type="EMBL" id="LHPG02000005">
    <property type="protein sequence ID" value="PRW58451.1"/>
    <property type="molecule type" value="Genomic_DNA"/>
</dbReference>
<dbReference type="PANTHER" id="PTHR43691:SF14">
    <property type="entry name" value="URIDINE PHOSPHORYLASE"/>
    <property type="match status" value="1"/>
</dbReference>
<dbReference type="Proteomes" id="UP000239899">
    <property type="component" value="Unassembled WGS sequence"/>
</dbReference>
<feature type="region of interest" description="Disordered" evidence="1">
    <location>
        <begin position="1"/>
        <end position="43"/>
    </location>
</feature>
<dbReference type="AlphaFoldDB" id="A0A2P6TWM1"/>
<evidence type="ECO:0000313" key="4">
    <source>
        <dbReference type="Proteomes" id="UP000239899"/>
    </source>
</evidence>
<dbReference type="GO" id="GO:0004850">
    <property type="term" value="F:uridine phosphorylase activity"/>
    <property type="evidence" value="ECO:0007669"/>
    <property type="project" value="TreeGrafter"/>
</dbReference>
<protein>
    <submittedName>
        <fullName evidence="3">Uridine phosphorylase</fullName>
    </submittedName>
</protein>
<feature type="compositionally biased region" description="Low complexity" evidence="1">
    <location>
        <begin position="22"/>
        <end position="33"/>
    </location>
</feature>
<dbReference type="InterPro" id="IPR000845">
    <property type="entry name" value="Nucleoside_phosphorylase_d"/>
</dbReference>
<accession>A0A2P6TWM1</accession>
<gene>
    <name evidence="3" type="ORF">C2E21_2961</name>
</gene>
<dbReference type="OrthoDB" id="416752at2759"/>
<dbReference type="Gene3D" id="3.40.50.1580">
    <property type="entry name" value="Nucleoside phosphorylase domain"/>
    <property type="match status" value="1"/>
</dbReference>
<dbReference type="STRING" id="3076.A0A2P6TWM1"/>
<evidence type="ECO:0000256" key="1">
    <source>
        <dbReference type="SAM" id="MobiDB-lite"/>
    </source>
</evidence>
<dbReference type="GO" id="GO:0006218">
    <property type="term" value="P:uridine catabolic process"/>
    <property type="evidence" value="ECO:0007669"/>
    <property type="project" value="TreeGrafter"/>
</dbReference>
<dbReference type="SUPFAM" id="SSF53167">
    <property type="entry name" value="Purine and uridine phosphorylases"/>
    <property type="match status" value="1"/>
</dbReference>
<dbReference type="InterPro" id="IPR035994">
    <property type="entry name" value="Nucleoside_phosphorylase_sf"/>
</dbReference>